<dbReference type="GeneID" id="75126864"/>
<protein>
    <submittedName>
        <fullName evidence="1">Uncharacterized protein</fullName>
    </submittedName>
</protein>
<dbReference type="RefSeq" id="WP_115300620.1">
    <property type="nucleotide sequence ID" value="NZ_CAAAIR010000006.1"/>
</dbReference>
<sequence>MIVGTTTWYCADGTISYFNPWSACNDFNTCPDASWKLSEDKSTCSRPNFSCLADPKDVSEIKLLAAIAYGEARTNNYEEIAAIANAIVRRRDSWDVSTINELVEKFPKFAQAARKQNERYRLIMCAPEDDPNYTIAYQAAANALNHGIDYANGGCFWDGNDLKSDGKKHDKYRAGFTYTSPEHNIFHTPEPPPKHRHSTHGVYNYAYESTAAYGSTIFWKYTSQFIHARGAKQCH</sequence>
<accession>A0A3A5LFS3</accession>
<reference evidence="1 2" key="1">
    <citation type="submission" date="2018-09" db="EMBL/GenBank/DDBJ databases">
        <title>Draft genome sequences of Legionella taurinensis isolated from water samples.</title>
        <authorList>
            <person name="Chakeri A."/>
            <person name="Allerberger F."/>
            <person name="Kundi M."/>
            <person name="Ruppitsch W."/>
            <person name="Schmid D."/>
        </authorList>
    </citation>
    <scope>NUCLEOTIDE SEQUENCE [LARGE SCALE GENOMIC DNA]</scope>
    <source>
        <strain evidence="1 2">4570-18-6</strain>
    </source>
</reference>
<dbReference type="InterPro" id="IPR042047">
    <property type="entry name" value="SleB_dom1"/>
</dbReference>
<dbReference type="AlphaFoldDB" id="A0A3A5LFS3"/>
<comment type="caution">
    <text evidence="1">The sequence shown here is derived from an EMBL/GenBank/DDBJ whole genome shotgun (WGS) entry which is preliminary data.</text>
</comment>
<evidence type="ECO:0000313" key="1">
    <source>
        <dbReference type="EMBL" id="RJT47677.1"/>
    </source>
</evidence>
<organism evidence="1 2">
    <name type="scientific">Legionella taurinensis</name>
    <dbReference type="NCBI Taxonomy" id="70611"/>
    <lineage>
        <taxon>Bacteria</taxon>
        <taxon>Pseudomonadati</taxon>
        <taxon>Pseudomonadota</taxon>
        <taxon>Gammaproteobacteria</taxon>
        <taxon>Legionellales</taxon>
        <taxon>Legionellaceae</taxon>
        <taxon>Legionella</taxon>
    </lineage>
</organism>
<dbReference type="Gene3D" id="1.10.10.2520">
    <property type="entry name" value="Cell wall hydrolase SleB, domain 1"/>
    <property type="match status" value="1"/>
</dbReference>
<name>A0A3A5LFS3_9GAMM</name>
<dbReference type="Proteomes" id="UP000270757">
    <property type="component" value="Unassembled WGS sequence"/>
</dbReference>
<evidence type="ECO:0000313" key="2">
    <source>
        <dbReference type="Proteomes" id="UP000270757"/>
    </source>
</evidence>
<gene>
    <name evidence="1" type="ORF">D6J04_05915</name>
</gene>
<dbReference type="EMBL" id="QZWB01000005">
    <property type="protein sequence ID" value="RJT47677.1"/>
    <property type="molecule type" value="Genomic_DNA"/>
</dbReference>
<proteinExistence type="predicted"/>